<keyword evidence="10 12" id="KW-0472">Membrane</keyword>
<feature type="transmembrane region" description="Helical" evidence="12">
    <location>
        <begin position="332"/>
        <end position="354"/>
    </location>
</feature>
<dbReference type="InterPro" id="IPR001996">
    <property type="entry name" value="PTS_IIB_1"/>
</dbReference>
<feature type="transmembrane region" description="Helical" evidence="12">
    <location>
        <begin position="398"/>
        <end position="415"/>
    </location>
</feature>
<feature type="transmembrane region" description="Helical" evidence="12">
    <location>
        <begin position="483"/>
        <end position="503"/>
    </location>
</feature>
<feature type="transmembrane region" description="Helical" evidence="12">
    <location>
        <begin position="360"/>
        <end position="386"/>
    </location>
</feature>
<feature type="active site" description="Phosphocysteine intermediate; for EIIB activity" evidence="11">
    <location>
        <position position="33"/>
    </location>
</feature>
<feature type="transmembrane region" description="Helical" evidence="12">
    <location>
        <begin position="249"/>
        <end position="268"/>
    </location>
</feature>
<feature type="transmembrane region" description="Helical" evidence="12">
    <location>
        <begin position="445"/>
        <end position="463"/>
    </location>
</feature>
<sequence length="548" mass="60544">MKIFSSKRNIDKDVSLIADYFGGSENIENVSHCATRMRIRVKNIELVKLDEIEKLELVSGTIAKENLVQFVVKTNLEEFNKDFLITLGVSLKRVPNLFDVKLTVKKNFFKTVTDGIGVLVKPIIPYLITLSIISTFANIINNIEVKGSTIKDTGEVAATMGKMFASLQNAMTLAFSILIPWSVFKMMRGSQAIGISIGVVLCAKDFAQTNDFMSGNKGLFDWGQSYVDSNGVETSWSFSSFESGYPWKISYQGQILPLVLIAFMAVYLERLVRKIKYGVVKELLGIPLVTLVSFFVGLLILAPIGMLITYGMNVGVLWASTHRIAKYIFNPLFGILLPWLVVTGFIQIFVVVSLQQFMTYGAISINAMFTQLNIAVATSCLVFAVMNRQNKELQKTAVPSYLIAFIGGSTEPALFGVTLRFLFPVIAASIGTTVGIVITTMSDVLTTMGPASFLVFLCIIPYAQDPQYAAFNMTTWAPGGFFWMAIALVATIGTTVLATILLSRVNYFKKMTKSILDRDFAPIPGAEIITNKIKNKKEKVKKVGKENE</sequence>
<dbReference type="EMBL" id="CP017015">
    <property type="protein sequence ID" value="AOG60025.1"/>
    <property type="molecule type" value="Genomic_DNA"/>
</dbReference>
<evidence type="ECO:0000256" key="4">
    <source>
        <dbReference type="ARBA" id="ARBA00022597"/>
    </source>
</evidence>
<organism evidence="14 15">
    <name type="scientific">Spiroplasma helicoides</name>
    <dbReference type="NCBI Taxonomy" id="216938"/>
    <lineage>
        <taxon>Bacteria</taxon>
        <taxon>Bacillati</taxon>
        <taxon>Mycoplasmatota</taxon>
        <taxon>Mollicutes</taxon>
        <taxon>Entomoplasmatales</taxon>
        <taxon>Spiroplasmataceae</taxon>
        <taxon>Spiroplasma</taxon>
    </lineage>
</organism>
<evidence type="ECO:0000313" key="15">
    <source>
        <dbReference type="Proteomes" id="UP000094378"/>
    </source>
</evidence>
<evidence type="ECO:0000256" key="9">
    <source>
        <dbReference type="ARBA" id="ARBA00022989"/>
    </source>
</evidence>
<evidence type="ECO:0000256" key="1">
    <source>
        <dbReference type="ARBA" id="ARBA00004651"/>
    </source>
</evidence>
<dbReference type="PATRIC" id="fig|216938.3.peg.70"/>
<gene>
    <name evidence="14" type="primary">treB</name>
    <name evidence="14" type="ORF">SHELI_v1c00700</name>
</gene>
<dbReference type="AlphaFoldDB" id="A0A1B3SJB9"/>
<dbReference type="RefSeq" id="WP_069115805.1">
    <property type="nucleotide sequence ID" value="NZ_CP017015.1"/>
</dbReference>
<dbReference type="InterPro" id="IPR050558">
    <property type="entry name" value="PTS_Sugar-Specific_Components"/>
</dbReference>
<keyword evidence="7 12" id="KW-0812">Transmembrane</keyword>
<dbReference type="InterPro" id="IPR018113">
    <property type="entry name" value="PTrfase_EIIB_Cys"/>
</dbReference>
<dbReference type="SUPFAM" id="SSF55604">
    <property type="entry name" value="Glucose permease domain IIB"/>
    <property type="match status" value="1"/>
</dbReference>
<keyword evidence="15" id="KW-1185">Reference proteome</keyword>
<keyword evidence="5" id="KW-0808">Transferase</keyword>
<keyword evidence="8" id="KW-0418">Kinase</keyword>
<dbReference type="GO" id="GO:0015771">
    <property type="term" value="P:trehalose transport"/>
    <property type="evidence" value="ECO:0007669"/>
    <property type="project" value="TreeGrafter"/>
</dbReference>
<evidence type="ECO:0000256" key="2">
    <source>
        <dbReference type="ARBA" id="ARBA00022448"/>
    </source>
</evidence>
<evidence type="ECO:0000256" key="8">
    <source>
        <dbReference type="ARBA" id="ARBA00022777"/>
    </source>
</evidence>
<keyword evidence="3" id="KW-1003">Cell membrane</keyword>
<evidence type="ECO:0000256" key="5">
    <source>
        <dbReference type="ARBA" id="ARBA00022679"/>
    </source>
</evidence>
<feature type="transmembrane region" description="Helical" evidence="12">
    <location>
        <begin position="163"/>
        <end position="184"/>
    </location>
</feature>
<keyword evidence="2" id="KW-0813">Transport</keyword>
<dbReference type="STRING" id="216938.SHELI_v1c00700"/>
<dbReference type="GO" id="GO:0008982">
    <property type="term" value="F:protein-N(PI)-phosphohistidine-sugar phosphotransferase activity"/>
    <property type="evidence" value="ECO:0007669"/>
    <property type="project" value="InterPro"/>
</dbReference>
<evidence type="ECO:0000259" key="13">
    <source>
        <dbReference type="PROSITE" id="PS51098"/>
    </source>
</evidence>
<keyword evidence="9 12" id="KW-1133">Transmembrane helix</keyword>
<dbReference type="Gene3D" id="3.30.1360.60">
    <property type="entry name" value="Glucose permease domain IIB"/>
    <property type="match status" value="1"/>
</dbReference>
<dbReference type="PANTHER" id="PTHR30175:SF1">
    <property type="entry name" value="PTS SYSTEM ARBUTIN-, CELLOBIOSE-, AND SALICIN-SPECIFIC EIIBC COMPONENT-RELATED"/>
    <property type="match status" value="1"/>
</dbReference>
<feature type="transmembrane region" description="Helical" evidence="12">
    <location>
        <begin position="123"/>
        <end position="143"/>
    </location>
</feature>
<evidence type="ECO:0000313" key="14">
    <source>
        <dbReference type="EMBL" id="AOG60025.1"/>
    </source>
</evidence>
<evidence type="ECO:0000256" key="11">
    <source>
        <dbReference type="PROSITE-ProRule" id="PRU00421"/>
    </source>
</evidence>
<dbReference type="GO" id="GO:0090589">
    <property type="term" value="F:protein-phosphocysteine-trehalose phosphotransferase system transporter activity"/>
    <property type="evidence" value="ECO:0007669"/>
    <property type="project" value="TreeGrafter"/>
</dbReference>
<keyword evidence="6" id="KW-0598">Phosphotransferase system</keyword>
<dbReference type="Pfam" id="PF02378">
    <property type="entry name" value="PTS_EIIC"/>
    <property type="match status" value="1"/>
</dbReference>
<evidence type="ECO:0000256" key="7">
    <source>
        <dbReference type="ARBA" id="ARBA00022692"/>
    </source>
</evidence>
<dbReference type="GO" id="GO:0005886">
    <property type="term" value="C:plasma membrane"/>
    <property type="evidence" value="ECO:0007669"/>
    <property type="project" value="UniProtKB-SubCell"/>
</dbReference>
<evidence type="ECO:0000256" key="12">
    <source>
        <dbReference type="SAM" id="Phobius"/>
    </source>
</evidence>
<feature type="domain" description="PTS EIIB type-1" evidence="13">
    <location>
        <begin position="11"/>
        <end position="93"/>
    </location>
</feature>
<evidence type="ECO:0000256" key="10">
    <source>
        <dbReference type="ARBA" id="ARBA00023136"/>
    </source>
</evidence>
<accession>A0A1B3SJB9</accession>
<dbReference type="PROSITE" id="PS01035">
    <property type="entry name" value="PTS_EIIB_TYPE_1_CYS"/>
    <property type="match status" value="1"/>
</dbReference>
<protein>
    <submittedName>
        <fullName evidence="14">PTS system trehalose-specific IIBC component</fullName>
    </submittedName>
</protein>
<dbReference type="PANTHER" id="PTHR30175">
    <property type="entry name" value="PHOSPHOTRANSFERASE SYSTEM TRANSPORT PROTEIN"/>
    <property type="match status" value="1"/>
</dbReference>
<evidence type="ECO:0000256" key="6">
    <source>
        <dbReference type="ARBA" id="ARBA00022683"/>
    </source>
</evidence>
<dbReference type="KEGG" id="shj:SHELI_v1c00700"/>
<dbReference type="PROSITE" id="PS51098">
    <property type="entry name" value="PTS_EIIB_TYPE_1"/>
    <property type="match status" value="1"/>
</dbReference>
<name>A0A1B3SJB9_9MOLU</name>
<comment type="subcellular location">
    <subcellularLocation>
        <location evidence="1">Cell membrane</location>
        <topology evidence="1">Multi-pass membrane protein</topology>
    </subcellularLocation>
</comment>
<evidence type="ECO:0000256" key="3">
    <source>
        <dbReference type="ARBA" id="ARBA00022475"/>
    </source>
</evidence>
<dbReference type="InterPro" id="IPR003352">
    <property type="entry name" value="PTS_EIIC"/>
</dbReference>
<dbReference type="Proteomes" id="UP000094378">
    <property type="component" value="Chromosome"/>
</dbReference>
<dbReference type="GO" id="GO:0016301">
    <property type="term" value="F:kinase activity"/>
    <property type="evidence" value="ECO:0007669"/>
    <property type="project" value="UniProtKB-KW"/>
</dbReference>
<dbReference type="Pfam" id="PF00367">
    <property type="entry name" value="PTS_EIIB"/>
    <property type="match status" value="1"/>
</dbReference>
<feature type="transmembrane region" description="Helical" evidence="12">
    <location>
        <begin position="288"/>
        <end position="311"/>
    </location>
</feature>
<dbReference type="GO" id="GO:0009401">
    <property type="term" value="P:phosphoenolpyruvate-dependent sugar phosphotransferase system"/>
    <property type="evidence" value="ECO:0007669"/>
    <property type="project" value="UniProtKB-KW"/>
</dbReference>
<keyword evidence="4" id="KW-0762">Sugar transport</keyword>
<reference evidence="14 15" key="1">
    <citation type="submission" date="2016-08" db="EMBL/GenBank/DDBJ databases">
        <title>Complete genome sequence of Spiroplasma helicoides TABS-2 (DSM 22551).</title>
        <authorList>
            <person name="Shen W.-Y."/>
            <person name="Lo W.-S."/>
            <person name="Lai Y.-C."/>
            <person name="Kuo C.-H."/>
        </authorList>
    </citation>
    <scope>NUCLEOTIDE SEQUENCE [LARGE SCALE GENOMIC DNA]</scope>
    <source>
        <strain evidence="14 15">TABS-2</strain>
    </source>
</reference>
<dbReference type="InterPro" id="IPR036878">
    <property type="entry name" value="Glu_permease_IIB"/>
</dbReference>
<proteinExistence type="predicted"/>